<dbReference type="SMART" id="SM00554">
    <property type="entry name" value="FAS1"/>
    <property type="match status" value="1"/>
</dbReference>
<dbReference type="OMA" id="LMPNNRL"/>
<keyword evidence="6" id="KW-1185">Reference proteome</keyword>
<gene>
    <name evidence="5" type="ORF">CEY00_Acc01332</name>
</gene>
<feature type="signal peptide" evidence="3">
    <location>
        <begin position="1"/>
        <end position="19"/>
    </location>
</feature>
<organism evidence="5 6">
    <name type="scientific">Actinidia chinensis var. chinensis</name>
    <name type="common">Chinese soft-hair kiwi</name>
    <dbReference type="NCBI Taxonomy" id="1590841"/>
    <lineage>
        <taxon>Eukaryota</taxon>
        <taxon>Viridiplantae</taxon>
        <taxon>Streptophyta</taxon>
        <taxon>Embryophyta</taxon>
        <taxon>Tracheophyta</taxon>
        <taxon>Spermatophyta</taxon>
        <taxon>Magnoliopsida</taxon>
        <taxon>eudicotyledons</taxon>
        <taxon>Gunneridae</taxon>
        <taxon>Pentapetalae</taxon>
        <taxon>asterids</taxon>
        <taxon>Ericales</taxon>
        <taxon>Actinidiaceae</taxon>
        <taxon>Actinidia</taxon>
    </lineage>
</organism>
<reference evidence="6" key="2">
    <citation type="journal article" date="2018" name="BMC Genomics">
        <title>A manually annotated Actinidia chinensis var. chinensis (kiwifruit) genome highlights the challenges associated with draft genomes and gene prediction in plants.</title>
        <authorList>
            <person name="Pilkington S.M."/>
            <person name="Crowhurst R."/>
            <person name="Hilario E."/>
            <person name="Nardozza S."/>
            <person name="Fraser L."/>
            <person name="Peng Y."/>
            <person name="Gunaseelan K."/>
            <person name="Simpson R."/>
            <person name="Tahir J."/>
            <person name="Deroles S.C."/>
            <person name="Templeton K."/>
            <person name="Luo Z."/>
            <person name="Davy M."/>
            <person name="Cheng C."/>
            <person name="McNeilage M."/>
            <person name="Scaglione D."/>
            <person name="Liu Y."/>
            <person name="Zhang Q."/>
            <person name="Datson P."/>
            <person name="De Silva N."/>
            <person name="Gardiner S.E."/>
            <person name="Bassett H."/>
            <person name="Chagne D."/>
            <person name="McCallum J."/>
            <person name="Dzierzon H."/>
            <person name="Deng C."/>
            <person name="Wang Y.Y."/>
            <person name="Barron L."/>
            <person name="Manako K."/>
            <person name="Bowen J."/>
            <person name="Foster T.M."/>
            <person name="Erridge Z.A."/>
            <person name="Tiffin H."/>
            <person name="Waite C.N."/>
            <person name="Davies K.M."/>
            <person name="Grierson E.P."/>
            <person name="Laing W.A."/>
            <person name="Kirk R."/>
            <person name="Chen X."/>
            <person name="Wood M."/>
            <person name="Montefiori M."/>
            <person name="Brummell D.A."/>
            <person name="Schwinn K.E."/>
            <person name="Catanach A."/>
            <person name="Fullerton C."/>
            <person name="Li D."/>
            <person name="Meiyalaghan S."/>
            <person name="Nieuwenhuizen N."/>
            <person name="Read N."/>
            <person name="Prakash R."/>
            <person name="Hunter D."/>
            <person name="Zhang H."/>
            <person name="McKenzie M."/>
            <person name="Knabel M."/>
            <person name="Harris A."/>
            <person name="Allan A.C."/>
            <person name="Gleave A."/>
            <person name="Chen A."/>
            <person name="Janssen B.J."/>
            <person name="Plunkett B."/>
            <person name="Ampomah-Dwamena C."/>
            <person name="Voogd C."/>
            <person name="Leif D."/>
            <person name="Lafferty D."/>
            <person name="Souleyre E.J.F."/>
            <person name="Varkonyi-Gasic E."/>
            <person name="Gambi F."/>
            <person name="Hanley J."/>
            <person name="Yao J.L."/>
            <person name="Cheung J."/>
            <person name="David K.M."/>
            <person name="Warren B."/>
            <person name="Marsh K."/>
            <person name="Snowden K.C."/>
            <person name="Lin-Wang K."/>
            <person name="Brian L."/>
            <person name="Martinez-Sanchez M."/>
            <person name="Wang M."/>
            <person name="Ileperuma N."/>
            <person name="Macnee N."/>
            <person name="Campin R."/>
            <person name="McAtee P."/>
            <person name="Drummond R.S.M."/>
            <person name="Espley R.V."/>
            <person name="Ireland H.S."/>
            <person name="Wu R."/>
            <person name="Atkinson R.G."/>
            <person name="Karunairetnam S."/>
            <person name="Bulley S."/>
            <person name="Chunkath S."/>
            <person name="Hanley Z."/>
            <person name="Storey R."/>
            <person name="Thrimawithana A.H."/>
            <person name="Thomson S."/>
            <person name="David C."/>
            <person name="Testolin R."/>
            <person name="Huang H."/>
            <person name="Hellens R.P."/>
            <person name="Schaffer R.J."/>
        </authorList>
    </citation>
    <scope>NUCLEOTIDE SEQUENCE [LARGE SCALE GENOMIC DNA]</scope>
    <source>
        <strain evidence="6">cv. Red5</strain>
    </source>
</reference>
<dbReference type="InterPro" id="IPR000782">
    <property type="entry name" value="FAS1_domain"/>
</dbReference>
<feature type="compositionally biased region" description="Pro residues" evidence="2">
    <location>
        <begin position="188"/>
        <end position="213"/>
    </location>
</feature>
<accession>A0A2R6QPQ8</accession>
<evidence type="ECO:0000256" key="3">
    <source>
        <dbReference type="SAM" id="SignalP"/>
    </source>
</evidence>
<evidence type="ECO:0000259" key="4">
    <source>
        <dbReference type="SMART" id="SM00554"/>
    </source>
</evidence>
<dbReference type="AlphaFoldDB" id="A0A2R6QPQ8"/>
<dbReference type="SMR" id="A0A2R6QPQ8"/>
<comment type="similarity">
    <text evidence="1">Belongs to the fasciclin-like AGP family.</text>
</comment>
<protein>
    <submittedName>
        <fullName evidence="5">FAS1 domain-containing protein</fullName>
    </submittedName>
</protein>
<comment type="caution">
    <text evidence="5">The sequence shown here is derived from an EMBL/GenBank/DDBJ whole genome shotgun (WGS) entry which is preliminary data.</text>
</comment>
<dbReference type="EMBL" id="NKQK01000014">
    <property type="protein sequence ID" value="PSS11880.1"/>
    <property type="molecule type" value="Genomic_DNA"/>
</dbReference>
<evidence type="ECO:0000313" key="5">
    <source>
        <dbReference type="EMBL" id="PSS11880.1"/>
    </source>
</evidence>
<dbReference type="STRING" id="1590841.A0A2R6QPQ8"/>
<dbReference type="InterPro" id="IPR053339">
    <property type="entry name" value="FAS1_domain_protein"/>
</dbReference>
<feature type="domain" description="FAS1" evidence="4">
    <location>
        <begin position="64"/>
        <end position="161"/>
    </location>
</feature>
<dbReference type="InParanoid" id="A0A2R6QPQ8"/>
<evidence type="ECO:0000256" key="2">
    <source>
        <dbReference type="SAM" id="MobiDB-lite"/>
    </source>
</evidence>
<dbReference type="Pfam" id="PF02469">
    <property type="entry name" value="Fasciclin"/>
    <property type="match status" value="1"/>
</dbReference>
<proteinExistence type="inferred from homology"/>
<sequence>MHMAIYITLLALLMPFISSTTSTNIPPQNQDLMVAVEEMQRANYFTFVMLTNMAPANLIQGNITFLMPNDRALSKSLMQEDSVVDFLLLHSIPSPLLFDHLVHIPTGTMIPTAKPEFMLKVSNHGGRRSFYLNNVRIVHPNICTAGSSIRCHGVDGVVQPMVTPGDHNTTLPTPTCSNSSRPNVVAIPPSPLWPSPAPPMDSLPPPLDAPPPSDYYTPQKSGSSKARLPPRHGGFSLLACLMLAMKFSSWRPI</sequence>
<feature type="compositionally biased region" description="Polar residues" evidence="2">
    <location>
        <begin position="166"/>
        <end position="182"/>
    </location>
</feature>
<evidence type="ECO:0000256" key="1">
    <source>
        <dbReference type="ARBA" id="ARBA00007843"/>
    </source>
</evidence>
<dbReference type="Gramene" id="PSS11880">
    <property type="protein sequence ID" value="PSS11880"/>
    <property type="gene ID" value="CEY00_Acc01332"/>
</dbReference>
<dbReference type="Gene3D" id="2.30.180.10">
    <property type="entry name" value="FAS1 domain"/>
    <property type="match status" value="1"/>
</dbReference>
<keyword evidence="3" id="KW-0732">Signal</keyword>
<feature type="region of interest" description="Disordered" evidence="2">
    <location>
        <begin position="163"/>
        <end position="229"/>
    </location>
</feature>
<dbReference type="SUPFAM" id="SSF82153">
    <property type="entry name" value="FAS1 domain"/>
    <property type="match status" value="1"/>
</dbReference>
<dbReference type="OrthoDB" id="1934418at2759"/>
<dbReference type="PANTHER" id="PTHR36069:SF1">
    <property type="entry name" value="EXPRESSED PROTEIN"/>
    <property type="match status" value="1"/>
</dbReference>
<evidence type="ECO:0000313" key="6">
    <source>
        <dbReference type="Proteomes" id="UP000241394"/>
    </source>
</evidence>
<name>A0A2R6QPQ8_ACTCC</name>
<dbReference type="InterPro" id="IPR036378">
    <property type="entry name" value="FAS1_dom_sf"/>
</dbReference>
<reference evidence="5 6" key="1">
    <citation type="submission" date="2017-07" db="EMBL/GenBank/DDBJ databases">
        <title>An improved, manually edited Actinidia chinensis var. chinensis (kiwifruit) genome highlights the challenges associated with draft genomes and gene prediction in plants.</title>
        <authorList>
            <person name="Pilkington S."/>
            <person name="Crowhurst R."/>
            <person name="Hilario E."/>
            <person name="Nardozza S."/>
            <person name="Fraser L."/>
            <person name="Peng Y."/>
            <person name="Gunaseelan K."/>
            <person name="Simpson R."/>
            <person name="Tahir J."/>
            <person name="Deroles S."/>
            <person name="Templeton K."/>
            <person name="Luo Z."/>
            <person name="Davy M."/>
            <person name="Cheng C."/>
            <person name="Mcneilage M."/>
            <person name="Scaglione D."/>
            <person name="Liu Y."/>
            <person name="Zhang Q."/>
            <person name="Datson P."/>
            <person name="De Silva N."/>
            <person name="Gardiner S."/>
            <person name="Bassett H."/>
            <person name="Chagne D."/>
            <person name="Mccallum J."/>
            <person name="Dzierzon H."/>
            <person name="Deng C."/>
            <person name="Wang Y.-Y."/>
            <person name="Barron N."/>
            <person name="Manako K."/>
            <person name="Bowen J."/>
            <person name="Foster T."/>
            <person name="Erridge Z."/>
            <person name="Tiffin H."/>
            <person name="Waite C."/>
            <person name="Davies K."/>
            <person name="Grierson E."/>
            <person name="Laing W."/>
            <person name="Kirk R."/>
            <person name="Chen X."/>
            <person name="Wood M."/>
            <person name="Montefiori M."/>
            <person name="Brummell D."/>
            <person name="Schwinn K."/>
            <person name="Catanach A."/>
            <person name="Fullerton C."/>
            <person name="Li D."/>
            <person name="Meiyalaghan S."/>
            <person name="Nieuwenhuizen N."/>
            <person name="Read N."/>
            <person name="Prakash R."/>
            <person name="Hunter D."/>
            <person name="Zhang H."/>
            <person name="Mckenzie M."/>
            <person name="Knabel M."/>
            <person name="Harris A."/>
            <person name="Allan A."/>
            <person name="Chen A."/>
            <person name="Janssen B."/>
            <person name="Plunkett B."/>
            <person name="Dwamena C."/>
            <person name="Voogd C."/>
            <person name="Leif D."/>
            <person name="Lafferty D."/>
            <person name="Souleyre E."/>
            <person name="Varkonyi-Gasic E."/>
            <person name="Gambi F."/>
            <person name="Hanley J."/>
            <person name="Yao J.-L."/>
            <person name="Cheung J."/>
            <person name="David K."/>
            <person name="Warren B."/>
            <person name="Marsh K."/>
            <person name="Snowden K."/>
            <person name="Lin-Wang K."/>
            <person name="Brian L."/>
            <person name="Martinez-Sanchez M."/>
            <person name="Wang M."/>
            <person name="Ileperuma N."/>
            <person name="Macnee N."/>
            <person name="Campin R."/>
            <person name="Mcatee P."/>
            <person name="Drummond R."/>
            <person name="Espley R."/>
            <person name="Ireland H."/>
            <person name="Wu R."/>
            <person name="Atkinson R."/>
            <person name="Karunairetnam S."/>
            <person name="Bulley S."/>
            <person name="Chunkath S."/>
            <person name="Hanley Z."/>
            <person name="Storey R."/>
            <person name="Thrimawithana A."/>
            <person name="Thomson S."/>
            <person name="David C."/>
            <person name="Testolin R."/>
        </authorList>
    </citation>
    <scope>NUCLEOTIDE SEQUENCE [LARGE SCALE GENOMIC DNA]</scope>
    <source>
        <strain evidence="6">cv. Red5</strain>
        <tissue evidence="5">Young leaf</tissue>
    </source>
</reference>
<feature type="chain" id="PRO_5015310929" evidence="3">
    <location>
        <begin position="20"/>
        <end position="253"/>
    </location>
</feature>
<dbReference type="FunCoup" id="A0A2R6QPQ8">
    <property type="interactions" value="18"/>
</dbReference>
<dbReference type="Proteomes" id="UP000241394">
    <property type="component" value="Chromosome LG14"/>
</dbReference>
<dbReference type="PANTHER" id="PTHR36069">
    <property type="entry name" value="EXPRESSED PROTEIN-RELATED"/>
    <property type="match status" value="1"/>
</dbReference>